<name>A0A8J1XGZ4_OWEFU</name>
<comment type="caution">
    <text evidence="1">The sequence shown here is derived from an EMBL/GenBank/DDBJ whole genome shotgun (WGS) entry which is preliminary data.</text>
</comment>
<dbReference type="Proteomes" id="UP000749559">
    <property type="component" value="Unassembled WGS sequence"/>
</dbReference>
<dbReference type="AlphaFoldDB" id="A0A8J1XGZ4"/>
<reference evidence="1" key="1">
    <citation type="submission" date="2022-03" db="EMBL/GenBank/DDBJ databases">
        <authorList>
            <person name="Martin C."/>
        </authorList>
    </citation>
    <scope>NUCLEOTIDE SEQUENCE</scope>
</reference>
<sequence>MNTIIISFLATFYFAQIAWSYPFHQVFNDRIKIERRSCCDRAENRCRAFGAGGSSLNACVTYTCGGTCGSTNFMKRFFKSKNNALTKTEKMSAKKRSDCCLVSKNRCPGSFAQCQAFMNYSCGGCF</sequence>
<dbReference type="EMBL" id="CAIIXF020000011">
    <property type="protein sequence ID" value="CAH1799666.1"/>
    <property type="molecule type" value="Genomic_DNA"/>
</dbReference>
<keyword evidence="2" id="KW-1185">Reference proteome</keyword>
<evidence type="ECO:0000313" key="2">
    <source>
        <dbReference type="Proteomes" id="UP000749559"/>
    </source>
</evidence>
<organism evidence="1 2">
    <name type="scientific">Owenia fusiformis</name>
    <name type="common">Polychaete worm</name>
    <dbReference type="NCBI Taxonomy" id="6347"/>
    <lineage>
        <taxon>Eukaryota</taxon>
        <taxon>Metazoa</taxon>
        <taxon>Spiralia</taxon>
        <taxon>Lophotrochozoa</taxon>
        <taxon>Annelida</taxon>
        <taxon>Polychaeta</taxon>
        <taxon>Sedentaria</taxon>
        <taxon>Canalipalpata</taxon>
        <taxon>Sabellida</taxon>
        <taxon>Oweniida</taxon>
        <taxon>Oweniidae</taxon>
        <taxon>Owenia</taxon>
    </lineage>
</organism>
<evidence type="ECO:0000313" key="1">
    <source>
        <dbReference type="EMBL" id="CAH1799666.1"/>
    </source>
</evidence>
<proteinExistence type="predicted"/>
<accession>A0A8J1XGZ4</accession>
<protein>
    <submittedName>
        <fullName evidence="1">Uncharacterized protein</fullName>
    </submittedName>
</protein>
<gene>
    <name evidence="1" type="ORF">OFUS_LOCUS23649</name>
</gene>